<feature type="transmembrane region" description="Helical" evidence="9">
    <location>
        <begin position="95"/>
        <end position="123"/>
    </location>
</feature>
<keyword evidence="7" id="KW-0067">ATP-binding</keyword>
<evidence type="ECO:0000256" key="9">
    <source>
        <dbReference type="SAM" id="Phobius"/>
    </source>
</evidence>
<dbReference type="AlphaFoldDB" id="A0A327ZKF7"/>
<reference evidence="12 13" key="1">
    <citation type="submission" date="2018-06" db="EMBL/GenBank/DDBJ databases">
        <title>Genomic Encyclopedia of Type Strains, Phase III (KMG-III): the genomes of soil and plant-associated and newly described type strains.</title>
        <authorList>
            <person name="Whitman W."/>
        </authorList>
    </citation>
    <scope>NUCLEOTIDE SEQUENCE [LARGE SCALE GENOMIC DNA]</scope>
    <source>
        <strain evidence="12 13">CGMCC 4.7090</strain>
    </source>
</reference>
<dbReference type="SUPFAM" id="SSF55874">
    <property type="entry name" value="ATPase domain of HSP90 chaperone/DNA topoisomerase II/histidine kinase"/>
    <property type="match status" value="1"/>
</dbReference>
<keyword evidence="4" id="KW-0808">Transferase</keyword>
<evidence type="ECO:0000313" key="13">
    <source>
        <dbReference type="Proteomes" id="UP000249341"/>
    </source>
</evidence>
<dbReference type="PANTHER" id="PTHR24421">
    <property type="entry name" value="NITRATE/NITRITE SENSOR PROTEIN NARX-RELATED"/>
    <property type="match status" value="1"/>
</dbReference>
<keyword evidence="6 12" id="KW-0418">Kinase</keyword>
<evidence type="ECO:0000259" key="10">
    <source>
        <dbReference type="Pfam" id="PF02518"/>
    </source>
</evidence>
<comment type="catalytic activity">
    <reaction evidence="1">
        <text>ATP + protein L-histidine = ADP + protein N-phospho-L-histidine.</text>
        <dbReference type="EC" id="2.7.13.3"/>
    </reaction>
</comment>
<feature type="domain" description="Histidine kinase/HSP90-like ATPase" evidence="10">
    <location>
        <begin position="301"/>
        <end position="382"/>
    </location>
</feature>
<dbReference type="InterPro" id="IPR050482">
    <property type="entry name" value="Sensor_HK_TwoCompSys"/>
</dbReference>
<dbReference type="EC" id="2.7.13.3" evidence="2"/>
<keyword evidence="9" id="KW-0812">Transmembrane</keyword>
<sequence length="386" mass="40496">MGILRRTVFLLLGGVLLLPYVLAAGLLGQMIADSEPNRAGAIAITLVTVLVAAVPPFLGGTRELEITAARALLGVDLPDHDRTRPPAVETRLRTAIWFALHLLTGGLIGAVALIAIPVALFAFTERIGLTEGALTGLDLGLLDSRDPWWALAGLLLLVVAAGAAAGLGRLAATMAPALLGPSPAQRAAAERDRERRLAERNRLARELHDSVGHALTAMTLQAGAARAVFDADPAFARQALGAIEETGRAAAEELDTVLGVLRDDLSADRRAAPTLTDLDRLLTSSVLAEIGPVDVPAAVSREAFRIVQESLTNAARHGSGPATLRIRQDEELTITVTNPINTPIKTGHGYGISGMRERLRLLGGELSAGPDGDQWRVEATLPIGPA</sequence>
<dbReference type="InterPro" id="IPR036890">
    <property type="entry name" value="HATPase_C_sf"/>
</dbReference>
<keyword evidence="13" id="KW-1185">Reference proteome</keyword>
<evidence type="ECO:0000259" key="11">
    <source>
        <dbReference type="Pfam" id="PF07730"/>
    </source>
</evidence>
<organism evidence="12 13">
    <name type="scientific">Actinoplanes lutulentus</name>
    <dbReference type="NCBI Taxonomy" id="1287878"/>
    <lineage>
        <taxon>Bacteria</taxon>
        <taxon>Bacillati</taxon>
        <taxon>Actinomycetota</taxon>
        <taxon>Actinomycetes</taxon>
        <taxon>Micromonosporales</taxon>
        <taxon>Micromonosporaceae</taxon>
        <taxon>Actinoplanes</taxon>
    </lineage>
</organism>
<dbReference type="InterPro" id="IPR003594">
    <property type="entry name" value="HATPase_dom"/>
</dbReference>
<keyword evidence="9" id="KW-1133">Transmembrane helix</keyword>
<feature type="transmembrane region" description="Helical" evidence="9">
    <location>
        <begin position="148"/>
        <end position="168"/>
    </location>
</feature>
<evidence type="ECO:0000256" key="3">
    <source>
        <dbReference type="ARBA" id="ARBA00022553"/>
    </source>
</evidence>
<keyword evidence="8" id="KW-0902">Two-component regulatory system</keyword>
<dbReference type="PANTHER" id="PTHR24421:SF10">
    <property type="entry name" value="NITRATE_NITRITE SENSOR PROTEIN NARQ"/>
    <property type="match status" value="1"/>
</dbReference>
<evidence type="ECO:0000256" key="1">
    <source>
        <dbReference type="ARBA" id="ARBA00000085"/>
    </source>
</evidence>
<proteinExistence type="predicted"/>
<keyword evidence="3" id="KW-0597">Phosphoprotein</keyword>
<feature type="transmembrane region" description="Helical" evidence="9">
    <location>
        <begin position="39"/>
        <end position="58"/>
    </location>
</feature>
<dbReference type="Pfam" id="PF02518">
    <property type="entry name" value="HATPase_c"/>
    <property type="match status" value="1"/>
</dbReference>
<dbReference type="GO" id="GO:0046983">
    <property type="term" value="F:protein dimerization activity"/>
    <property type="evidence" value="ECO:0007669"/>
    <property type="project" value="InterPro"/>
</dbReference>
<evidence type="ECO:0000256" key="5">
    <source>
        <dbReference type="ARBA" id="ARBA00022741"/>
    </source>
</evidence>
<dbReference type="Pfam" id="PF07730">
    <property type="entry name" value="HisKA_3"/>
    <property type="match status" value="1"/>
</dbReference>
<evidence type="ECO:0000256" key="6">
    <source>
        <dbReference type="ARBA" id="ARBA00022777"/>
    </source>
</evidence>
<protein>
    <recommendedName>
        <fullName evidence="2">histidine kinase</fullName>
        <ecNumber evidence="2">2.7.13.3</ecNumber>
    </recommendedName>
</protein>
<accession>A0A327ZKF7</accession>
<dbReference type="GO" id="GO:0005524">
    <property type="term" value="F:ATP binding"/>
    <property type="evidence" value="ECO:0007669"/>
    <property type="project" value="UniProtKB-KW"/>
</dbReference>
<evidence type="ECO:0000313" key="12">
    <source>
        <dbReference type="EMBL" id="RAK42725.1"/>
    </source>
</evidence>
<dbReference type="Proteomes" id="UP000249341">
    <property type="component" value="Unassembled WGS sequence"/>
</dbReference>
<dbReference type="Gene3D" id="1.20.5.1930">
    <property type="match status" value="1"/>
</dbReference>
<dbReference type="EMBL" id="QLMJ01000002">
    <property type="protein sequence ID" value="RAK42725.1"/>
    <property type="molecule type" value="Genomic_DNA"/>
</dbReference>
<dbReference type="InterPro" id="IPR011712">
    <property type="entry name" value="Sig_transdc_His_kin_sub3_dim/P"/>
</dbReference>
<dbReference type="GO" id="GO:0000155">
    <property type="term" value="F:phosphorelay sensor kinase activity"/>
    <property type="evidence" value="ECO:0007669"/>
    <property type="project" value="InterPro"/>
</dbReference>
<dbReference type="Gene3D" id="3.30.565.10">
    <property type="entry name" value="Histidine kinase-like ATPase, C-terminal domain"/>
    <property type="match status" value="1"/>
</dbReference>
<dbReference type="RefSeq" id="WP_245972258.1">
    <property type="nucleotide sequence ID" value="NZ_JACHWI010000003.1"/>
</dbReference>
<name>A0A327ZKF7_9ACTN</name>
<evidence type="ECO:0000256" key="4">
    <source>
        <dbReference type="ARBA" id="ARBA00022679"/>
    </source>
</evidence>
<evidence type="ECO:0000256" key="8">
    <source>
        <dbReference type="ARBA" id="ARBA00023012"/>
    </source>
</evidence>
<keyword evidence="9" id="KW-0472">Membrane</keyword>
<comment type="caution">
    <text evidence="12">The sequence shown here is derived from an EMBL/GenBank/DDBJ whole genome shotgun (WGS) entry which is preliminary data.</text>
</comment>
<keyword evidence="5" id="KW-0547">Nucleotide-binding</keyword>
<evidence type="ECO:0000256" key="7">
    <source>
        <dbReference type="ARBA" id="ARBA00022840"/>
    </source>
</evidence>
<dbReference type="CDD" id="cd16917">
    <property type="entry name" value="HATPase_UhpB-NarQ-NarX-like"/>
    <property type="match status" value="1"/>
</dbReference>
<dbReference type="GO" id="GO:0016020">
    <property type="term" value="C:membrane"/>
    <property type="evidence" value="ECO:0007669"/>
    <property type="project" value="InterPro"/>
</dbReference>
<feature type="domain" description="Signal transduction histidine kinase subgroup 3 dimerisation and phosphoacceptor" evidence="11">
    <location>
        <begin position="199"/>
        <end position="264"/>
    </location>
</feature>
<evidence type="ECO:0000256" key="2">
    <source>
        <dbReference type="ARBA" id="ARBA00012438"/>
    </source>
</evidence>
<gene>
    <name evidence="12" type="ORF">B0I29_102551</name>
</gene>